<dbReference type="Gene3D" id="1.25.40.10">
    <property type="entry name" value="Tetratricopeptide repeat domain"/>
    <property type="match status" value="2"/>
</dbReference>
<protein>
    <recommendedName>
        <fullName evidence="6">Pentatricopeptide repeat-containing protein</fullName>
    </recommendedName>
</protein>
<name>A0AAV3QCK8_LITER</name>
<evidence type="ECO:0008006" key="6">
    <source>
        <dbReference type="Google" id="ProtNLM"/>
    </source>
</evidence>
<dbReference type="Pfam" id="PF01535">
    <property type="entry name" value="PPR"/>
    <property type="match status" value="5"/>
</dbReference>
<evidence type="ECO:0000256" key="1">
    <source>
        <dbReference type="ARBA" id="ARBA00007626"/>
    </source>
</evidence>
<dbReference type="PANTHER" id="PTHR45717:SF10">
    <property type="entry name" value="OS10G0501000 PROTEIN"/>
    <property type="match status" value="1"/>
</dbReference>
<evidence type="ECO:0000256" key="3">
    <source>
        <dbReference type="PROSITE-ProRule" id="PRU00708"/>
    </source>
</evidence>
<evidence type="ECO:0000256" key="2">
    <source>
        <dbReference type="ARBA" id="ARBA00022737"/>
    </source>
</evidence>
<dbReference type="PROSITE" id="PS51375">
    <property type="entry name" value="PPR"/>
    <property type="match status" value="2"/>
</dbReference>
<sequence>MLKFLRIFPSKLTPKNNPFNNNYFPNIFNNKNNNNNVLHSLKYSNTTQIEESSNPTTPSAKPNHLIKRLLAFPNHHNVSIIPILNQWVQQVNDVVNVSDLFSILRLLRTNKRFHQALQLGEWMIERKYLQLSPGNVALKLDLINKVHGVVKAEDYFRSIPDELKTFKVYGALLNCFAENRLLDKAENVMQQMRKLNYASELSYAVLLNLYAKVKDKSKFDDLVQEMETKGLIRIHTYCILLNFYADNADVERMENLLSKMEDNQLIKVEWNVYVIVAKGYLKARLAEKSSEMLKKAEKHITRGKWHIAHLHLISMYATLGDGNEVERIWNLFKASGTKNNLGYFYMISSLVKLDKMDFAEKVLKDWESENGSFDFRIPNVMINAYTKKGLLEKAEALVKKALDSGKEPPVSTWDLLATGYYKHNQMEKAVETMMKAINGYRRSWKLNRVTLAACHKYLKGKGDIQMAEKFRRNLEKFGPKSHNSPTRTPPLKVSVNDHQLTHLQASRECFSRLVTTEKGNSSEELL</sequence>
<organism evidence="4 5">
    <name type="scientific">Lithospermum erythrorhizon</name>
    <name type="common">Purple gromwell</name>
    <name type="synonym">Lithospermum officinale var. erythrorhizon</name>
    <dbReference type="NCBI Taxonomy" id="34254"/>
    <lineage>
        <taxon>Eukaryota</taxon>
        <taxon>Viridiplantae</taxon>
        <taxon>Streptophyta</taxon>
        <taxon>Embryophyta</taxon>
        <taxon>Tracheophyta</taxon>
        <taxon>Spermatophyta</taxon>
        <taxon>Magnoliopsida</taxon>
        <taxon>eudicotyledons</taxon>
        <taxon>Gunneridae</taxon>
        <taxon>Pentapetalae</taxon>
        <taxon>asterids</taxon>
        <taxon>lamiids</taxon>
        <taxon>Boraginales</taxon>
        <taxon>Boraginaceae</taxon>
        <taxon>Boraginoideae</taxon>
        <taxon>Lithospermeae</taxon>
        <taxon>Lithospermum</taxon>
    </lineage>
</organism>
<dbReference type="EMBL" id="BAABME010003721">
    <property type="protein sequence ID" value="GAA0159897.1"/>
    <property type="molecule type" value="Genomic_DNA"/>
</dbReference>
<keyword evidence="2" id="KW-0677">Repeat</keyword>
<accession>A0AAV3QCK8</accession>
<dbReference type="InterPro" id="IPR002885">
    <property type="entry name" value="PPR_rpt"/>
</dbReference>
<comment type="similarity">
    <text evidence="1">Belongs to the PPR family. P subfamily.</text>
</comment>
<dbReference type="PANTHER" id="PTHR45717">
    <property type="entry name" value="OS12G0527900 PROTEIN"/>
    <property type="match status" value="1"/>
</dbReference>
<comment type="caution">
    <text evidence="4">The sequence shown here is derived from an EMBL/GenBank/DDBJ whole genome shotgun (WGS) entry which is preliminary data.</text>
</comment>
<dbReference type="SUPFAM" id="SSF48452">
    <property type="entry name" value="TPR-like"/>
    <property type="match status" value="1"/>
</dbReference>
<keyword evidence="5" id="KW-1185">Reference proteome</keyword>
<evidence type="ECO:0000313" key="4">
    <source>
        <dbReference type="EMBL" id="GAA0159897.1"/>
    </source>
</evidence>
<dbReference type="GO" id="GO:0005739">
    <property type="term" value="C:mitochondrion"/>
    <property type="evidence" value="ECO:0007669"/>
    <property type="project" value="TreeGrafter"/>
</dbReference>
<feature type="repeat" description="PPR" evidence="3">
    <location>
        <begin position="374"/>
        <end position="408"/>
    </location>
</feature>
<proteinExistence type="inferred from homology"/>
<reference evidence="4 5" key="1">
    <citation type="submission" date="2024-01" db="EMBL/GenBank/DDBJ databases">
        <title>The complete chloroplast genome sequence of Lithospermum erythrorhizon: insights into the phylogenetic relationship among Boraginaceae species and the maternal lineages of purple gromwells.</title>
        <authorList>
            <person name="Okada T."/>
            <person name="Watanabe K."/>
        </authorList>
    </citation>
    <scope>NUCLEOTIDE SEQUENCE [LARGE SCALE GENOMIC DNA]</scope>
</reference>
<feature type="repeat" description="PPR" evidence="3">
    <location>
        <begin position="165"/>
        <end position="199"/>
    </location>
</feature>
<gene>
    <name evidence="4" type="ORF">LIER_16575</name>
</gene>
<dbReference type="Proteomes" id="UP001454036">
    <property type="component" value="Unassembled WGS sequence"/>
</dbReference>
<evidence type="ECO:0000313" key="5">
    <source>
        <dbReference type="Proteomes" id="UP001454036"/>
    </source>
</evidence>
<dbReference type="NCBIfam" id="TIGR00756">
    <property type="entry name" value="PPR"/>
    <property type="match status" value="2"/>
</dbReference>
<dbReference type="AlphaFoldDB" id="A0AAV3QCK8"/>
<dbReference type="GO" id="GO:0003729">
    <property type="term" value="F:mRNA binding"/>
    <property type="evidence" value="ECO:0007669"/>
    <property type="project" value="UniProtKB-ARBA"/>
</dbReference>
<dbReference type="InterPro" id="IPR011990">
    <property type="entry name" value="TPR-like_helical_dom_sf"/>
</dbReference>